<keyword evidence="1" id="KW-1133">Transmembrane helix</keyword>
<evidence type="ECO:0000313" key="3">
    <source>
        <dbReference type="Proteomes" id="UP000196365"/>
    </source>
</evidence>
<dbReference type="RefSeq" id="WP_087678835.1">
    <property type="nucleotide sequence ID" value="NZ_FUWV01000008.1"/>
</dbReference>
<name>A0A1T4MQZ5_9FIRM</name>
<dbReference type="InterPro" id="IPR014203">
    <property type="entry name" value="Spore_V_AC"/>
</dbReference>
<keyword evidence="3" id="KW-1185">Reference proteome</keyword>
<sequence>MLDKKKKQQKELTQEQQQYQKLAKTIEPQRPIVKNCIKAFLVGGLICGFAQVLNIFFIKNFNFTEETVGAPTSAILIILSSLLTGLGIFDHIGQWAGAGTAIPITGFANTMTSAAIEHRSEGYVLGVGGNMFKLSGSVIVFGVFTAFIVAIIKILFMKMGVI</sequence>
<dbReference type="OrthoDB" id="9797988at2"/>
<feature type="transmembrane region" description="Helical" evidence="1">
    <location>
        <begin position="70"/>
        <end position="89"/>
    </location>
</feature>
<dbReference type="Proteomes" id="UP000196365">
    <property type="component" value="Unassembled WGS sequence"/>
</dbReference>
<evidence type="ECO:0000256" key="1">
    <source>
        <dbReference type="SAM" id="Phobius"/>
    </source>
</evidence>
<dbReference type="NCBIfam" id="TIGR02838">
    <property type="entry name" value="spore_V_AC"/>
    <property type="match status" value="1"/>
</dbReference>
<evidence type="ECO:0000313" key="2">
    <source>
        <dbReference type="EMBL" id="SJZ69214.1"/>
    </source>
</evidence>
<proteinExistence type="predicted"/>
<dbReference type="PANTHER" id="PTHR38450:SF1">
    <property type="entry name" value="STAGE V SPORULATION PROTEIN AC"/>
    <property type="match status" value="1"/>
</dbReference>
<organism evidence="2 3">
    <name type="scientific">Garciella nitratireducens DSM 15102</name>
    <dbReference type="NCBI Taxonomy" id="1121911"/>
    <lineage>
        <taxon>Bacteria</taxon>
        <taxon>Bacillati</taxon>
        <taxon>Bacillota</taxon>
        <taxon>Clostridia</taxon>
        <taxon>Eubacteriales</taxon>
        <taxon>Eubacteriaceae</taxon>
        <taxon>Garciella</taxon>
    </lineage>
</organism>
<feature type="transmembrane region" description="Helical" evidence="1">
    <location>
        <begin position="39"/>
        <end position="58"/>
    </location>
</feature>
<keyword evidence="1" id="KW-0472">Membrane</keyword>
<dbReference type="EMBL" id="FUWV01000008">
    <property type="protein sequence ID" value="SJZ69214.1"/>
    <property type="molecule type" value="Genomic_DNA"/>
</dbReference>
<keyword evidence="1" id="KW-0812">Transmembrane</keyword>
<feature type="transmembrane region" description="Helical" evidence="1">
    <location>
        <begin position="136"/>
        <end position="156"/>
    </location>
</feature>
<reference evidence="2 3" key="1">
    <citation type="submission" date="2017-02" db="EMBL/GenBank/DDBJ databases">
        <authorList>
            <person name="Peterson S.W."/>
        </authorList>
    </citation>
    <scope>NUCLEOTIDE SEQUENCE [LARGE SCALE GENOMIC DNA]</scope>
    <source>
        <strain evidence="2 3">DSM 15102</strain>
    </source>
</reference>
<dbReference type="AlphaFoldDB" id="A0A1T4MQZ5"/>
<accession>A0A1T4MQZ5</accession>
<protein>
    <submittedName>
        <fullName evidence="2">Stage V sporulation protein AC</fullName>
    </submittedName>
</protein>
<feature type="transmembrane region" description="Helical" evidence="1">
    <location>
        <begin position="96"/>
        <end position="116"/>
    </location>
</feature>
<dbReference type="Pfam" id="PF03862">
    <property type="entry name" value="SpoVAC_SpoVAEB"/>
    <property type="match status" value="1"/>
</dbReference>
<dbReference type="InterPro" id="IPR005562">
    <property type="entry name" value="SpoVA"/>
</dbReference>
<dbReference type="PANTHER" id="PTHR38450">
    <property type="entry name" value="STAGE V SPORULATION PROTEIN AC-RELATED"/>
    <property type="match status" value="1"/>
</dbReference>
<gene>
    <name evidence="2" type="ORF">SAMN02745973_01401</name>
</gene>